<dbReference type="OrthoDB" id="2896006at2759"/>
<protein>
    <submittedName>
        <fullName evidence="2">Putative Ubiquitin conjugating enzyme</fullName>
    </submittedName>
</protein>
<keyword evidence="1" id="KW-1133">Transmembrane helix</keyword>
<dbReference type="KEGG" id="sapo:SAPIO_CDS7302"/>
<evidence type="ECO:0000313" key="2">
    <source>
        <dbReference type="EMBL" id="KEZ41215.1"/>
    </source>
</evidence>
<dbReference type="RefSeq" id="XP_016641014.1">
    <property type="nucleotide sequence ID" value="XM_016789187.1"/>
</dbReference>
<dbReference type="EMBL" id="JOWA01000110">
    <property type="protein sequence ID" value="KEZ41215.1"/>
    <property type="molecule type" value="Genomic_DNA"/>
</dbReference>
<gene>
    <name evidence="2" type="ORF">SAPIO_CDS7302</name>
</gene>
<dbReference type="HOGENOM" id="CLU_038857_1_0_1"/>
<sequence length="372" mass="40231">MLTPRAIGEIAAPLIKRHLDGDGDEAPVPFPEFPKWLWALFGVDFLIFLPIALFIGYTVGNVYPVLASVEDENAPPAYQPLSLDDPAPGANADVEASAAPNNGTKSESEFPVTSSLRRTYAFLKSTGGWRASFRGFFCYIVYVFAGSFVSEIFSGILGKSLKPLGFLLSQLALVQLNTAWIHIVLTPSSPLRWWKRLPPFGTTFRAVASPTLLHTAAALISIFVPALIGFLAGIPYPISPFSPATPTDGKGAALCVVLVLLTFILQLVLVLPTLVILVRIQASLLPPEQDTIIPFDRSFGGRIEPAVIGGKPFASVRDAWATLSRATIKRVAILFVKIFGVNIAFWLAVAAFVVPQLFLGWHFSKTPSNNGL</sequence>
<dbReference type="Proteomes" id="UP000028545">
    <property type="component" value="Unassembled WGS sequence"/>
</dbReference>
<feature type="transmembrane region" description="Helical" evidence="1">
    <location>
        <begin position="164"/>
        <end position="185"/>
    </location>
</feature>
<feature type="transmembrane region" description="Helical" evidence="1">
    <location>
        <begin position="206"/>
        <end position="231"/>
    </location>
</feature>
<dbReference type="VEuPathDB" id="FungiDB:SAPIO_CDS7302"/>
<name>A0A084G1K3_PSEDA</name>
<dbReference type="GeneID" id="27726374"/>
<evidence type="ECO:0000313" key="3">
    <source>
        <dbReference type="Proteomes" id="UP000028545"/>
    </source>
</evidence>
<feature type="transmembrane region" description="Helical" evidence="1">
    <location>
        <begin position="334"/>
        <end position="358"/>
    </location>
</feature>
<feature type="transmembrane region" description="Helical" evidence="1">
    <location>
        <begin position="136"/>
        <end position="158"/>
    </location>
</feature>
<reference evidence="2 3" key="1">
    <citation type="journal article" date="2014" name="Genome Announc.">
        <title>Draft genome sequence of the pathogenic fungus Scedosporium apiospermum.</title>
        <authorList>
            <person name="Vandeputte P."/>
            <person name="Ghamrawi S."/>
            <person name="Rechenmann M."/>
            <person name="Iltis A."/>
            <person name="Giraud S."/>
            <person name="Fleury M."/>
            <person name="Thornton C."/>
            <person name="Delhaes L."/>
            <person name="Meyer W."/>
            <person name="Papon N."/>
            <person name="Bouchara J.P."/>
        </authorList>
    </citation>
    <scope>NUCLEOTIDE SEQUENCE [LARGE SCALE GENOMIC DNA]</scope>
    <source>
        <strain evidence="2 3">IHEM 14462</strain>
    </source>
</reference>
<accession>A0A084G1K3</accession>
<keyword evidence="1" id="KW-0472">Membrane</keyword>
<evidence type="ECO:0000256" key="1">
    <source>
        <dbReference type="SAM" id="Phobius"/>
    </source>
</evidence>
<organism evidence="2 3">
    <name type="scientific">Pseudallescheria apiosperma</name>
    <name type="common">Scedosporium apiospermum</name>
    <dbReference type="NCBI Taxonomy" id="563466"/>
    <lineage>
        <taxon>Eukaryota</taxon>
        <taxon>Fungi</taxon>
        <taxon>Dikarya</taxon>
        <taxon>Ascomycota</taxon>
        <taxon>Pezizomycotina</taxon>
        <taxon>Sordariomycetes</taxon>
        <taxon>Hypocreomycetidae</taxon>
        <taxon>Microascales</taxon>
        <taxon>Microascaceae</taxon>
        <taxon>Scedosporium</taxon>
    </lineage>
</organism>
<keyword evidence="1" id="KW-0812">Transmembrane</keyword>
<dbReference type="AlphaFoldDB" id="A0A084G1K3"/>
<proteinExistence type="predicted"/>
<feature type="transmembrane region" description="Helical" evidence="1">
    <location>
        <begin position="36"/>
        <end position="59"/>
    </location>
</feature>
<keyword evidence="3" id="KW-1185">Reference proteome</keyword>
<dbReference type="OMA" id="YQRIPGF"/>
<feature type="transmembrane region" description="Helical" evidence="1">
    <location>
        <begin position="251"/>
        <end position="278"/>
    </location>
</feature>
<comment type="caution">
    <text evidence="2">The sequence shown here is derived from an EMBL/GenBank/DDBJ whole genome shotgun (WGS) entry which is preliminary data.</text>
</comment>